<keyword evidence="1" id="KW-0472">Membrane</keyword>
<organism evidence="3 4">
    <name type="scientific">Geothermobacter hydrogeniphilus</name>
    <dbReference type="NCBI Taxonomy" id="1969733"/>
    <lineage>
        <taxon>Bacteria</taxon>
        <taxon>Pseudomonadati</taxon>
        <taxon>Thermodesulfobacteriota</taxon>
        <taxon>Desulfuromonadia</taxon>
        <taxon>Desulfuromonadales</taxon>
        <taxon>Geothermobacteraceae</taxon>
        <taxon>Geothermobacter</taxon>
    </lineage>
</organism>
<dbReference type="OrthoDB" id="9798761at2"/>
<keyword evidence="4" id="KW-1185">Reference proteome</keyword>
<dbReference type="Pfam" id="PF04326">
    <property type="entry name" value="SLFN_AlbA_2"/>
    <property type="match status" value="1"/>
</dbReference>
<evidence type="ECO:0000256" key="1">
    <source>
        <dbReference type="SAM" id="Phobius"/>
    </source>
</evidence>
<sequence length="522" mass="58309">MIIKRVRPVSNGGKVEFHLVVWLCLLLVVLVGGLLGVFSFLGQRARGEMTISMVRQAASVASRRFQRQIEGSHRLLETLSGWGREGLLVDQDVDGLRRKLLPLVENFPAIAGLSLADDEGRDFFLARDQGGWLVRHSRGVGAPQHWQFWKGGALQRQWDATENFDPRQRIWYQPARKQPGTVVWSGLYRFHTLKRFGVSASIAWQGKQGFQVAAVDLLIDDLVKALRVPELGESGVVFSVSRDGLLNDLASGPVGSENRQLLAAYRKVRRPEDSVTSFSFLGTTWYAGEEQVALDNARVRIGILVPESEINPGLSGVRRQFLAVAAVILLIGILAMLFVLRRFRRHFVPAVTRPDAAWLQAVISGGENVRVEFKSTMRMNLKSGRAGKEIELAWLKGVVGFLNTAGGTLLIGVNDDGDIVGLEADGFQNEDRCRLHFKNLVAQHIGLEFSRCLHFDLVEHDGRQVAVVQVDRSSEPAFLRQGKEEDFYIRSGPASVKLTGRQMLQYLSRKTRRTANHFDPTR</sequence>
<reference evidence="3 4" key="1">
    <citation type="submission" date="2017-03" db="EMBL/GenBank/DDBJ databases">
        <title>Genome sequence of Geothermobacter sp. EPR-M, Deep-Sea Iron Reducer.</title>
        <authorList>
            <person name="Tully B."/>
            <person name="Savalia P."/>
            <person name="Abuyen K."/>
            <person name="Baughan C."/>
            <person name="Romero E."/>
            <person name="Ronkowski C."/>
            <person name="Torres B."/>
            <person name="Tremblay J."/>
            <person name="Trujillo A."/>
            <person name="Tyler M."/>
            <person name="Perez-Rodriguez I."/>
            <person name="Amend J."/>
        </authorList>
    </citation>
    <scope>NUCLEOTIDE SEQUENCE [LARGE SCALE GENOMIC DNA]</scope>
    <source>
        <strain evidence="3 4">EPR-M</strain>
    </source>
</reference>
<feature type="transmembrane region" description="Helical" evidence="1">
    <location>
        <begin position="321"/>
        <end position="340"/>
    </location>
</feature>
<feature type="domain" description="Schlafen AlbA-2" evidence="2">
    <location>
        <begin position="367"/>
        <end position="498"/>
    </location>
</feature>
<dbReference type="Gene3D" id="3.30.450.20">
    <property type="entry name" value="PAS domain"/>
    <property type="match status" value="1"/>
</dbReference>
<dbReference type="InterPro" id="IPR007421">
    <property type="entry name" value="Schlafen_AlbA_2_dom"/>
</dbReference>
<gene>
    <name evidence="3" type="ORF">B5V00_07425</name>
</gene>
<proteinExistence type="predicted"/>
<evidence type="ECO:0000313" key="4">
    <source>
        <dbReference type="Proteomes" id="UP000193136"/>
    </source>
</evidence>
<evidence type="ECO:0000259" key="2">
    <source>
        <dbReference type="Pfam" id="PF04326"/>
    </source>
</evidence>
<protein>
    <recommendedName>
        <fullName evidence="2">Schlafen AlbA-2 domain-containing protein</fullName>
    </recommendedName>
</protein>
<dbReference type="STRING" id="1969733.B5V00_07425"/>
<dbReference type="Proteomes" id="UP000193136">
    <property type="component" value="Unassembled WGS sequence"/>
</dbReference>
<dbReference type="RefSeq" id="WP_085010138.1">
    <property type="nucleotide sequence ID" value="NZ_NAAD01000007.1"/>
</dbReference>
<keyword evidence="1" id="KW-0812">Transmembrane</keyword>
<dbReference type="AlphaFoldDB" id="A0A1X0Y6A5"/>
<dbReference type="InterPro" id="IPR038461">
    <property type="entry name" value="Schlafen_AlbA_2_dom_sf"/>
</dbReference>
<accession>A0A1X0Y6A5</accession>
<dbReference type="PANTHER" id="PTHR30595:SF6">
    <property type="entry name" value="SCHLAFEN ALBA-2 DOMAIN-CONTAINING PROTEIN"/>
    <property type="match status" value="1"/>
</dbReference>
<comment type="caution">
    <text evidence="3">The sequence shown here is derived from an EMBL/GenBank/DDBJ whole genome shotgun (WGS) entry which is preliminary data.</text>
</comment>
<feature type="transmembrane region" description="Helical" evidence="1">
    <location>
        <begin position="20"/>
        <end position="41"/>
    </location>
</feature>
<evidence type="ECO:0000313" key="3">
    <source>
        <dbReference type="EMBL" id="ORJ60656.1"/>
    </source>
</evidence>
<dbReference type="Gene3D" id="3.30.950.30">
    <property type="entry name" value="Schlafen, AAA domain"/>
    <property type="match status" value="1"/>
</dbReference>
<name>A0A1X0Y6A5_9BACT</name>
<dbReference type="EMBL" id="NAAD01000007">
    <property type="protein sequence ID" value="ORJ60656.1"/>
    <property type="molecule type" value="Genomic_DNA"/>
</dbReference>
<keyword evidence="1" id="KW-1133">Transmembrane helix</keyword>
<dbReference type="PANTHER" id="PTHR30595">
    <property type="entry name" value="GLPR-RELATED TRANSCRIPTIONAL REPRESSOR"/>
    <property type="match status" value="1"/>
</dbReference>